<name>A0AAJ7VXU1_CEPCN</name>
<keyword evidence="3" id="KW-1185">Reference proteome</keyword>
<feature type="domain" description="MADF" evidence="2">
    <location>
        <begin position="12"/>
        <end position="106"/>
    </location>
</feature>
<dbReference type="InterPro" id="IPR006578">
    <property type="entry name" value="MADF-dom"/>
</dbReference>
<dbReference type="Pfam" id="PF10545">
    <property type="entry name" value="MADF_DNA_bdg"/>
    <property type="match status" value="1"/>
</dbReference>
<evidence type="ECO:0000259" key="2">
    <source>
        <dbReference type="PROSITE" id="PS51029"/>
    </source>
</evidence>
<dbReference type="AlphaFoldDB" id="A0AAJ7VXU1"/>
<dbReference type="RefSeq" id="XP_024936742.1">
    <property type="nucleotide sequence ID" value="XM_025080974.1"/>
</dbReference>
<feature type="region of interest" description="Disordered" evidence="1">
    <location>
        <begin position="139"/>
        <end position="160"/>
    </location>
</feature>
<sequence length="909" mass="104614">MQFKWNNKNTTHFLRLYRKYRCLWNQYDAEYLNCNVKHKAFTDIIEELNMPGLSIADCIRQLKLIGEKWKREHLHSIQCSRKGIIHKSEIPWYPLVTEMWEEAIHEEEKSRSSLIAEKGPSCKQHKDYFKAIARSDTAVAQKRKKKGDRQTRFKHRTGPDINSQMQFVPCTNAVLHDKQSYNERKKLQKKSESSPVMSDITPCDSISVACTKERAMPKNSNDNNIITKEYNIRNTNDRVKSPIQYSVCPPCPWKKLDRELPNGYTVPCPSYSQPHYDNVNKLLYNPNQNDISNDLNEAIIPCTNVSQEVERIDDLIDPYYSPVYTHCNGNCCNELDTPHAREMEIIIPKNNCNEKPAIAKCVKLPATDIIEDKDNECEWYLQCTIVMPEINPTQDLNGKRINNCTCEVQAVNDVKQQGTSPNNTSACIKEMQTVNDVKQQGVLTNNAILCTKEVQCCQNNDMQNELFKQKEISANEDELEYLSKSVECFLLSHEKEGKLDQMDTINTDRDKLKVSEITQESSTRLKNLPQLNESTLKFDNQAQQTDIQNVSKLEGYSAEKSNKYNDLVQEGTSVFDMDQNIKQELLFTIEEEGICEACKPARERKFDLDSWFRRRSASELFNDDCLPCRLESELNFQLSRLTKTFIDVMGCTLRLAVKEEFDKKVSCECSSERRTVTTLTNLQYTDQEVNAVDNHLRPADKTESEIQAVPEHQNKAISVTPTRKEVKTSSISALPSSRHVGIQESAKIKLRNVNTQKTGNMEKVAMSEPINIKSHKKKISIQKRDLNLKDAGHVEKDEQRVLKSSENIPRVNCETNANTERKSQPLSNNIYKNNWKASEISIREKSRIFKECCNEELWEDFTCDENCKDNKQNGDDCTKLSSIICDDYPHTSMCDASLCTILKNVFTPM</sequence>
<dbReference type="KEGG" id="ccin:107263638"/>
<gene>
    <name evidence="4" type="primary">LOC107263638</name>
</gene>
<dbReference type="Proteomes" id="UP000694920">
    <property type="component" value="Unplaced"/>
</dbReference>
<reference evidence="4" key="1">
    <citation type="submission" date="2025-08" db="UniProtKB">
        <authorList>
            <consortium name="RefSeq"/>
        </authorList>
    </citation>
    <scope>IDENTIFICATION</scope>
</reference>
<evidence type="ECO:0000313" key="3">
    <source>
        <dbReference type="Proteomes" id="UP000694920"/>
    </source>
</evidence>
<evidence type="ECO:0000313" key="4">
    <source>
        <dbReference type="RefSeq" id="XP_024936742.1"/>
    </source>
</evidence>
<dbReference type="GeneID" id="107263638"/>
<feature type="compositionally biased region" description="Basic residues" evidence="1">
    <location>
        <begin position="141"/>
        <end position="156"/>
    </location>
</feature>
<accession>A0AAJ7VXU1</accession>
<protein>
    <submittedName>
        <fullName evidence="4">Uncharacterized protein LOC107263638</fullName>
    </submittedName>
</protein>
<proteinExistence type="predicted"/>
<evidence type="ECO:0000256" key="1">
    <source>
        <dbReference type="SAM" id="MobiDB-lite"/>
    </source>
</evidence>
<organism evidence="3 4">
    <name type="scientific">Cephus cinctus</name>
    <name type="common">Wheat stem sawfly</name>
    <dbReference type="NCBI Taxonomy" id="211228"/>
    <lineage>
        <taxon>Eukaryota</taxon>
        <taxon>Metazoa</taxon>
        <taxon>Ecdysozoa</taxon>
        <taxon>Arthropoda</taxon>
        <taxon>Hexapoda</taxon>
        <taxon>Insecta</taxon>
        <taxon>Pterygota</taxon>
        <taxon>Neoptera</taxon>
        <taxon>Endopterygota</taxon>
        <taxon>Hymenoptera</taxon>
        <taxon>Cephoidea</taxon>
        <taxon>Cephidae</taxon>
        <taxon>Cephus</taxon>
    </lineage>
</organism>
<dbReference type="PROSITE" id="PS51029">
    <property type="entry name" value="MADF"/>
    <property type="match status" value="1"/>
</dbReference>